<evidence type="ECO:0000256" key="1">
    <source>
        <dbReference type="ARBA" id="ARBA00022741"/>
    </source>
</evidence>
<feature type="domain" description="Helicase ATP-binding" evidence="5">
    <location>
        <begin position="1"/>
        <end position="252"/>
    </location>
</feature>
<dbReference type="Pfam" id="PF00270">
    <property type="entry name" value="DEAD"/>
    <property type="match status" value="1"/>
</dbReference>
<evidence type="ECO:0000256" key="2">
    <source>
        <dbReference type="ARBA" id="ARBA00022801"/>
    </source>
</evidence>
<dbReference type="InterPro" id="IPR014013">
    <property type="entry name" value="Helic_SF1/SF2_ATP-bd_DinG/Rad3"/>
</dbReference>
<keyword evidence="2" id="KW-0378">Hydrolase</keyword>
<keyword evidence="3" id="KW-0067">ATP-binding</keyword>
<dbReference type="Gene3D" id="3.40.50.300">
    <property type="entry name" value="P-loop containing nucleotide triphosphate hydrolases"/>
    <property type="match status" value="2"/>
</dbReference>
<gene>
    <name evidence="6" type="ORF">UFOPK1874_00333</name>
</gene>
<organism evidence="6">
    <name type="scientific">freshwater metagenome</name>
    <dbReference type="NCBI Taxonomy" id="449393"/>
    <lineage>
        <taxon>unclassified sequences</taxon>
        <taxon>metagenomes</taxon>
        <taxon>ecological metagenomes</taxon>
    </lineage>
</organism>
<evidence type="ECO:0000313" key="6">
    <source>
        <dbReference type="EMBL" id="CAB4609605.1"/>
    </source>
</evidence>
<dbReference type="PANTHER" id="PTHR11472">
    <property type="entry name" value="DNA REPAIR DEAD HELICASE RAD3/XP-D SUBFAMILY MEMBER"/>
    <property type="match status" value="1"/>
</dbReference>
<keyword evidence="1" id="KW-0547">Nucleotide-binding</keyword>
<dbReference type="GO" id="GO:0016818">
    <property type="term" value="F:hydrolase activity, acting on acid anhydrides, in phosphorus-containing anhydrides"/>
    <property type="evidence" value="ECO:0007669"/>
    <property type="project" value="InterPro"/>
</dbReference>
<sequence>MSHAIAESLASGRSIIVQAGTGTGKSLGYLVPAILSGETAVVATATKALQDQLNTNDLPLLKKHIGVPFTWAVVKGRSNYVCLQRVNERSDKSAQLEFEETSDRVNKEIEELVQWAKKTTTGDFEELPRIPSDRAKQAVSVGTDECPGKSKCPVGASCFAERARDAASTANVVVVNIHLYGNHIASGGNILPEHKIVIFDEAHQLESTLSDTVGTKLSNGRVSSFASAVRKVIADPNLTNRLEEHGLRFSGAIGPFSGQRLSQPLPSIVSESLSQIRIEVASLINDLREIKSDNESVQQRIYRAQTQGMRLTESLDLALGTTSAYVAYVDGSEERPELKISPLHVGEVLAKNVWNEHTAVLTSATVPTSMPDRVGLPEEGTEVLTVDSPFDYERNSRLYCSPTFPDWKSPEYSEFLYDEMEALITAAGGRTLALFTSNKALHAATDAMRERLDFPILSPKDYPRQKLIEMFMADESACLFASQSFFQGVDLPGRTLSLVILDKLPFPLPNDPLLEARREAIGRDKAFSQIDLPIAATSLAQAAGRLIRTSTDQGVVAVFDNRLANARYRWTLINALPPMKKTKNREEVEQFLRDITQEK</sequence>
<dbReference type="AlphaFoldDB" id="A0A6J6HE73"/>
<dbReference type="GO" id="GO:0006139">
    <property type="term" value="P:nucleobase-containing compound metabolic process"/>
    <property type="evidence" value="ECO:0007669"/>
    <property type="project" value="InterPro"/>
</dbReference>
<evidence type="ECO:0000259" key="5">
    <source>
        <dbReference type="PROSITE" id="PS51193"/>
    </source>
</evidence>
<dbReference type="SUPFAM" id="SSF52540">
    <property type="entry name" value="P-loop containing nucleoside triphosphate hydrolases"/>
    <property type="match status" value="2"/>
</dbReference>
<reference evidence="6" key="1">
    <citation type="submission" date="2020-05" db="EMBL/GenBank/DDBJ databases">
        <authorList>
            <person name="Chiriac C."/>
            <person name="Salcher M."/>
            <person name="Ghai R."/>
            <person name="Kavagutti S V."/>
        </authorList>
    </citation>
    <scope>NUCLEOTIDE SEQUENCE</scope>
</reference>
<dbReference type="EMBL" id="CAEZUX010000019">
    <property type="protein sequence ID" value="CAB4609605.1"/>
    <property type="molecule type" value="Genomic_DNA"/>
</dbReference>
<feature type="coiled-coil region" evidence="4">
    <location>
        <begin position="273"/>
        <end position="300"/>
    </location>
</feature>
<dbReference type="Pfam" id="PF13307">
    <property type="entry name" value="Helicase_C_2"/>
    <property type="match status" value="1"/>
</dbReference>
<dbReference type="GO" id="GO:0005524">
    <property type="term" value="F:ATP binding"/>
    <property type="evidence" value="ECO:0007669"/>
    <property type="project" value="UniProtKB-KW"/>
</dbReference>
<dbReference type="SMART" id="SM00491">
    <property type="entry name" value="HELICc2"/>
    <property type="match status" value="1"/>
</dbReference>
<dbReference type="PROSITE" id="PS51193">
    <property type="entry name" value="HELICASE_ATP_BIND_2"/>
    <property type="match status" value="1"/>
</dbReference>
<name>A0A6J6HE73_9ZZZZ</name>
<dbReference type="InterPro" id="IPR027417">
    <property type="entry name" value="P-loop_NTPase"/>
</dbReference>
<dbReference type="GO" id="GO:0003676">
    <property type="term" value="F:nucleic acid binding"/>
    <property type="evidence" value="ECO:0007669"/>
    <property type="project" value="InterPro"/>
</dbReference>
<evidence type="ECO:0000256" key="3">
    <source>
        <dbReference type="ARBA" id="ARBA00022840"/>
    </source>
</evidence>
<protein>
    <submittedName>
        <fullName evidence="6">Unannotated protein</fullName>
    </submittedName>
</protein>
<dbReference type="InterPro" id="IPR011545">
    <property type="entry name" value="DEAD/DEAH_box_helicase_dom"/>
</dbReference>
<dbReference type="InterPro" id="IPR045028">
    <property type="entry name" value="DinG/Rad3-like"/>
</dbReference>
<dbReference type="GO" id="GO:0003678">
    <property type="term" value="F:DNA helicase activity"/>
    <property type="evidence" value="ECO:0007669"/>
    <property type="project" value="TreeGrafter"/>
</dbReference>
<accession>A0A6J6HE73</accession>
<dbReference type="PANTHER" id="PTHR11472:SF34">
    <property type="entry name" value="REGULATOR OF TELOMERE ELONGATION HELICASE 1"/>
    <property type="match status" value="1"/>
</dbReference>
<dbReference type="InterPro" id="IPR006555">
    <property type="entry name" value="ATP-dep_Helicase_C"/>
</dbReference>
<keyword evidence="4" id="KW-0175">Coiled coil</keyword>
<evidence type="ECO:0000256" key="4">
    <source>
        <dbReference type="SAM" id="Coils"/>
    </source>
</evidence>
<proteinExistence type="predicted"/>